<reference evidence="1 2" key="1">
    <citation type="journal article" date="2018" name="Front. Plant Sci.">
        <title>Red Clover (Trifolium pratense) and Zigzag Clover (T. medium) - A Picture of Genomic Similarities and Differences.</title>
        <authorList>
            <person name="Dluhosova J."/>
            <person name="Istvanek J."/>
            <person name="Nedelnik J."/>
            <person name="Repkova J."/>
        </authorList>
    </citation>
    <scope>NUCLEOTIDE SEQUENCE [LARGE SCALE GENOMIC DNA]</scope>
    <source>
        <strain evidence="2">cv. 10/8</strain>
        <tissue evidence="1">Leaf</tissue>
    </source>
</reference>
<dbReference type="Proteomes" id="UP000265520">
    <property type="component" value="Unassembled WGS sequence"/>
</dbReference>
<dbReference type="EMBL" id="LXQA010534375">
    <property type="protein sequence ID" value="MCI57752.1"/>
    <property type="molecule type" value="Genomic_DNA"/>
</dbReference>
<dbReference type="PANTHER" id="PTHR28141:SF1">
    <property type="entry name" value="2',3'-CYCLIC-NUCLEOTIDE 3'-PHOSPHODIESTERASE"/>
    <property type="match status" value="1"/>
</dbReference>
<keyword evidence="2" id="KW-1185">Reference proteome</keyword>
<name>A0A392TA55_9FABA</name>
<dbReference type="SUPFAM" id="SSF55144">
    <property type="entry name" value="LigT-like"/>
    <property type="match status" value="1"/>
</dbReference>
<dbReference type="PANTHER" id="PTHR28141">
    <property type="entry name" value="2',3'-CYCLIC-NUCLEOTIDE 3'-PHOSPHODIESTERASE"/>
    <property type="match status" value="1"/>
</dbReference>
<dbReference type="InterPro" id="IPR009097">
    <property type="entry name" value="Cyclic_Pdiesterase"/>
</dbReference>
<dbReference type="AlphaFoldDB" id="A0A392TA55"/>
<sequence length="91" mass="9983">MATSTKKEVYSVWAIPPEDVCDRLAKLMTTLGSEFGGPHFEPHMTVVGAIELTPDDALNKLRSACEGVKPFDVTVDRVAGGTFFYQCVYLL</sequence>
<organism evidence="1 2">
    <name type="scientific">Trifolium medium</name>
    <dbReference type="NCBI Taxonomy" id="97028"/>
    <lineage>
        <taxon>Eukaryota</taxon>
        <taxon>Viridiplantae</taxon>
        <taxon>Streptophyta</taxon>
        <taxon>Embryophyta</taxon>
        <taxon>Tracheophyta</taxon>
        <taxon>Spermatophyta</taxon>
        <taxon>Magnoliopsida</taxon>
        <taxon>eudicotyledons</taxon>
        <taxon>Gunneridae</taxon>
        <taxon>Pentapetalae</taxon>
        <taxon>rosids</taxon>
        <taxon>fabids</taxon>
        <taxon>Fabales</taxon>
        <taxon>Fabaceae</taxon>
        <taxon>Papilionoideae</taxon>
        <taxon>50 kb inversion clade</taxon>
        <taxon>NPAAA clade</taxon>
        <taxon>Hologalegina</taxon>
        <taxon>IRL clade</taxon>
        <taxon>Trifolieae</taxon>
        <taxon>Trifolium</taxon>
    </lineage>
</organism>
<dbReference type="GO" id="GO:0004113">
    <property type="term" value="F:2',3'-cyclic-nucleotide 3'-phosphodiesterase activity"/>
    <property type="evidence" value="ECO:0007669"/>
    <property type="project" value="TreeGrafter"/>
</dbReference>
<protein>
    <submittedName>
        <fullName evidence="1">Cyclic phosphodiesterase-like</fullName>
    </submittedName>
</protein>
<comment type="caution">
    <text evidence="1">The sequence shown here is derived from an EMBL/GenBank/DDBJ whole genome shotgun (WGS) entry which is preliminary data.</text>
</comment>
<dbReference type="Gene3D" id="3.90.1140.10">
    <property type="entry name" value="Cyclic phosphodiesterase"/>
    <property type="match status" value="1"/>
</dbReference>
<dbReference type="GO" id="GO:0009187">
    <property type="term" value="P:cyclic nucleotide metabolic process"/>
    <property type="evidence" value="ECO:0007669"/>
    <property type="project" value="TreeGrafter"/>
</dbReference>
<proteinExistence type="predicted"/>
<evidence type="ECO:0000313" key="1">
    <source>
        <dbReference type="EMBL" id="MCI57752.1"/>
    </source>
</evidence>
<feature type="non-terminal residue" evidence="1">
    <location>
        <position position="91"/>
    </location>
</feature>
<dbReference type="Pfam" id="PF07823">
    <property type="entry name" value="CPDase"/>
    <property type="match status" value="1"/>
</dbReference>
<accession>A0A392TA55</accession>
<evidence type="ECO:0000313" key="2">
    <source>
        <dbReference type="Proteomes" id="UP000265520"/>
    </source>
</evidence>
<dbReference type="InterPro" id="IPR012386">
    <property type="entry name" value="Cyclic-nucl_3Pdiesterase"/>
</dbReference>